<proteinExistence type="predicted"/>
<feature type="transmembrane region" description="Helical" evidence="7">
    <location>
        <begin position="357"/>
        <end position="378"/>
    </location>
</feature>
<feature type="transmembrane region" description="Helical" evidence="7">
    <location>
        <begin position="40"/>
        <end position="66"/>
    </location>
</feature>
<dbReference type="GO" id="GO:0022857">
    <property type="term" value="F:transmembrane transporter activity"/>
    <property type="evidence" value="ECO:0007669"/>
    <property type="project" value="InterPro"/>
</dbReference>
<keyword evidence="4 7" id="KW-0812">Transmembrane</keyword>
<dbReference type="EMBL" id="CAJNDS010000116">
    <property type="protein sequence ID" value="CAE6963929.1"/>
    <property type="molecule type" value="Genomic_DNA"/>
</dbReference>
<sequence>MAVGCHEAVLSTLPDGRVDVPGTEVRKSESPSRRWHAATLLLRTFFLNFFASFSYHVMAVLLVMYATDEFGFSDKEAGTLYGWWGILSSLWTGLGGMFAIDAVGSKRMAVFATAAMFATRAMLVLAQSPDTFQLALLLLSPVAEGLLLPVFLVALKRLTEEEDRPMAFSLNYAMHNAGGGIADLVIDIFRSWQHLDPAGFTDLFGRFSTPARACFLLSEAALLASCFLACLLPSELAPPLSCCAGSHLKFQDEDEEGSPRTLAPANGAKASPVRVALKEAAELMQDRGLWFIAACSTALVGVKAQWHHMNATMPKYLVRELGEDVPWGSVNSINYWMCACLPPLVTMATAKWRNFSAILFGSVVMSLSPAFMIFEVSVRATCAWLVTMSIGEVIWSPRFNTFSANLSPDGKEGAFMVLAFTPQFLAALPTGWMSGILLANYCPDCPSCRESGTGAFCRYECKDPGAPVPCNGTAPGLSCSSHRTLCASPGEAGCPSSCRGCEGWPELANGPALWAWVTVASILGPVFLLLLKKMSLEISASAKERIYAAAERDGDGSDVEDLANKPSATVLGAASPESEAHRLLVANKSRGRMLTSCVAPDAKAYLTVGGTTFVDATNGAEPTTTSFTVSGLTLGYYYRIQVAAANRALDTNALTDLVPNYVEASFYAAAAPDPPGAPTVVASTRTNTGLQVSWTPPASSGGIPVLGYKLYRDNGANDPIDILLWNGYGQPDVLSFTVTGLSGGLLYRFAATAMNSAGESLQCPV</sequence>
<dbReference type="InterPro" id="IPR003961">
    <property type="entry name" value="FN3_dom"/>
</dbReference>
<dbReference type="Gene3D" id="2.60.40.10">
    <property type="entry name" value="Immunoglobulins"/>
    <property type="match status" value="1"/>
</dbReference>
<evidence type="ECO:0000256" key="5">
    <source>
        <dbReference type="ARBA" id="ARBA00022989"/>
    </source>
</evidence>
<dbReference type="OrthoDB" id="566532at2759"/>
<evidence type="ECO:0000256" key="4">
    <source>
        <dbReference type="ARBA" id="ARBA00022692"/>
    </source>
</evidence>
<dbReference type="Proteomes" id="UP000604046">
    <property type="component" value="Unassembled WGS sequence"/>
</dbReference>
<keyword evidence="5 7" id="KW-1133">Transmembrane helix</keyword>
<protein>
    <submittedName>
        <fullName evidence="9">Unc-22 protein</fullName>
    </submittedName>
</protein>
<dbReference type="InterPro" id="IPR036259">
    <property type="entry name" value="MFS_trans_sf"/>
</dbReference>
<feature type="transmembrane region" description="Helical" evidence="7">
    <location>
        <begin position="132"/>
        <end position="155"/>
    </location>
</feature>
<keyword evidence="3" id="KW-1003">Cell membrane</keyword>
<evidence type="ECO:0000313" key="10">
    <source>
        <dbReference type="Proteomes" id="UP000604046"/>
    </source>
</evidence>
<dbReference type="GO" id="GO:0005886">
    <property type="term" value="C:plasma membrane"/>
    <property type="evidence" value="ECO:0007669"/>
    <property type="project" value="UniProtKB-SubCell"/>
</dbReference>
<dbReference type="InterPro" id="IPR050171">
    <property type="entry name" value="MFS_Transporters"/>
</dbReference>
<dbReference type="InterPro" id="IPR011701">
    <property type="entry name" value="MFS"/>
</dbReference>
<accession>A0A812HVY7</accession>
<feature type="transmembrane region" description="Helical" evidence="7">
    <location>
        <begin position="107"/>
        <end position="126"/>
    </location>
</feature>
<dbReference type="InterPro" id="IPR036116">
    <property type="entry name" value="FN3_sf"/>
</dbReference>
<keyword evidence="2" id="KW-0813">Transport</keyword>
<keyword evidence="6 7" id="KW-0472">Membrane</keyword>
<dbReference type="InterPro" id="IPR013783">
    <property type="entry name" value="Ig-like_fold"/>
</dbReference>
<evidence type="ECO:0000256" key="2">
    <source>
        <dbReference type="ARBA" id="ARBA00022448"/>
    </source>
</evidence>
<dbReference type="Gene3D" id="1.20.1250.20">
    <property type="entry name" value="MFS general substrate transporter like domains"/>
    <property type="match status" value="1"/>
</dbReference>
<gene>
    <name evidence="9" type="primary">unc-22</name>
    <name evidence="9" type="ORF">SNAT2548_LOCUS2091</name>
</gene>
<dbReference type="Pfam" id="PF00041">
    <property type="entry name" value="fn3"/>
    <property type="match status" value="1"/>
</dbReference>
<comment type="subcellular location">
    <subcellularLocation>
        <location evidence="1">Cell membrane</location>
        <topology evidence="1">Multi-pass membrane protein</topology>
    </subcellularLocation>
</comment>
<name>A0A812HVY7_9DINO</name>
<evidence type="ECO:0000259" key="8">
    <source>
        <dbReference type="PROSITE" id="PS50853"/>
    </source>
</evidence>
<dbReference type="SUPFAM" id="SSF49265">
    <property type="entry name" value="Fibronectin type III"/>
    <property type="match status" value="1"/>
</dbReference>
<reference evidence="9" key="1">
    <citation type="submission" date="2021-02" db="EMBL/GenBank/DDBJ databases">
        <authorList>
            <person name="Dougan E. K."/>
            <person name="Rhodes N."/>
            <person name="Thang M."/>
            <person name="Chan C."/>
        </authorList>
    </citation>
    <scope>NUCLEOTIDE SEQUENCE</scope>
</reference>
<comment type="caution">
    <text evidence="9">The sequence shown here is derived from an EMBL/GenBank/DDBJ whole genome shotgun (WGS) entry which is preliminary data.</text>
</comment>
<evidence type="ECO:0000256" key="7">
    <source>
        <dbReference type="SAM" id="Phobius"/>
    </source>
</evidence>
<dbReference type="PROSITE" id="PS50853">
    <property type="entry name" value="FN3"/>
    <property type="match status" value="1"/>
</dbReference>
<dbReference type="AlphaFoldDB" id="A0A812HVY7"/>
<dbReference type="CDD" id="cd00063">
    <property type="entry name" value="FN3"/>
    <property type="match status" value="1"/>
</dbReference>
<feature type="transmembrane region" description="Helical" evidence="7">
    <location>
        <begin position="81"/>
        <end position="100"/>
    </location>
</feature>
<evidence type="ECO:0000256" key="3">
    <source>
        <dbReference type="ARBA" id="ARBA00022475"/>
    </source>
</evidence>
<keyword evidence="10" id="KW-1185">Reference proteome</keyword>
<evidence type="ECO:0000256" key="1">
    <source>
        <dbReference type="ARBA" id="ARBA00004651"/>
    </source>
</evidence>
<organism evidence="9 10">
    <name type="scientific">Symbiodinium natans</name>
    <dbReference type="NCBI Taxonomy" id="878477"/>
    <lineage>
        <taxon>Eukaryota</taxon>
        <taxon>Sar</taxon>
        <taxon>Alveolata</taxon>
        <taxon>Dinophyceae</taxon>
        <taxon>Suessiales</taxon>
        <taxon>Symbiodiniaceae</taxon>
        <taxon>Symbiodinium</taxon>
    </lineage>
</organism>
<dbReference type="PANTHER" id="PTHR23517:SF3">
    <property type="entry name" value="INTEGRAL MEMBRANE TRANSPORT PROTEIN"/>
    <property type="match status" value="1"/>
</dbReference>
<dbReference type="SMART" id="SM00060">
    <property type="entry name" value="FN3"/>
    <property type="match status" value="2"/>
</dbReference>
<evidence type="ECO:0000313" key="9">
    <source>
        <dbReference type="EMBL" id="CAE6963929.1"/>
    </source>
</evidence>
<feature type="domain" description="Fibronectin type-III" evidence="8">
    <location>
        <begin position="674"/>
        <end position="765"/>
    </location>
</feature>
<dbReference type="Pfam" id="PF07690">
    <property type="entry name" value="MFS_1"/>
    <property type="match status" value="1"/>
</dbReference>
<evidence type="ECO:0000256" key="6">
    <source>
        <dbReference type="ARBA" id="ARBA00023136"/>
    </source>
</evidence>
<dbReference type="PANTHER" id="PTHR23517">
    <property type="entry name" value="RESISTANCE PROTEIN MDTM, PUTATIVE-RELATED-RELATED"/>
    <property type="match status" value="1"/>
</dbReference>
<dbReference type="SUPFAM" id="SSF103473">
    <property type="entry name" value="MFS general substrate transporter"/>
    <property type="match status" value="1"/>
</dbReference>